<evidence type="ECO:0000313" key="2">
    <source>
        <dbReference type="Proteomes" id="UP001189143"/>
    </source>
</evidence>
<dbReference type="AlphaFoldDB" id="A0AAD1YBF1"/>
<evidence type="ECO:0000313" key="1">
    <source>
        <dbReference type="EMBL" id="CAI3539713.1"/>
    </source>
</evidence>
<dbReference type="RefSeq" id="WP_316373024.1">
    <property type="nucleotide sequence ID" value="NZ_CAKJVF010000172.1"/>
</dbReference>
<organism evidence="1 2">
    <name type="scientific">Clostridium neonatale</name>
    <dbReference type="NCBI Taxonomy" id="137838"/>
    <lineage>
        <taxon>Bacteria</taxon>
        <taxon>Bacillati</taxon>
        <taxon>Bacillota</taxon>
        <taxon>Clostridia</taxon>
        <taxon>Eubacteriales</taxon>
        <taxon>Clostridiaceae</taxon>
        <taxon>Clostridium</taxon>
    </lineage>
</organism>
<protein>
    <recommendedName>
        <fullName evidence="3">Antitoxin</fullName>
    </recommendedName>
</protein>
<proteinExistence type="predicted"/>
<accession>A0AAD1YBF1</accession>
<name>A0AAD1YBF1_9CLOT</name>
<dbReference type="Pfam" id="PF19891">
    <property type="entry name" value="DUF6364"/>
    <property type="match status" value="1"/>
</dbReference>
<comment type="caution">
    <text evidence="1">The sequence shown here is derived from an EMBL/GenBank/DDBJ whole genome shotgun (WGS) entry which is preliminary data.</text>
</comment>
<dbReference type="InterPro" id="IPR045944">
    <property type="entry name" value="DUF6364"/>
</dbReference>
<dbReference type="EMBL" id="CAMTCP010000011">
    <property type="protein sequence ID" value="CAI3539713.1"/>
    <property type="molecule type" value="Genomic_DNA"/>
</dbReference>
<evidence type="ECO:0008006" key="3">
    <source>
        <dbReference type="Google" id="ProtNLM"/>
    </source>
</evidence>
<reference evidence="1" key="1">
    <citation type="submission" date="2022-10" db="EMBL/GenBank/DDBJ databases">
        <authorList>
            <person name="Aires J."/>
            <person name="Mesa V."/>
        </authorList>
    </citation>
    <scope>NUCLEOTIDE SEQUENCE</scope>
    <source>
        <strain evidence="1">Clostridium neonatale JD116</strain>
    </source>
</reference>
<dbReference type="GO" id="GO:0006355">
    <property type="term" value="P:regulation of DNA-templated transcription"/>
    <property type="evidence" value="ECO:0007669"/>
    <property type="project" value="InterPro"/>
</dbReference>
<dbReference type="Gene3D" id="1.10.1220.10">
    <property type="entry name" value="Met repressor-like"/>
    <property type="match status" value="1"/>
</dbReference>
<dbReference type="InterPro" id="IPR013321">
    <property type="entry name" value="Arc_rbn_hlx_hlx"/>
</dbReference>
<dbReference type="Proteomes" id="UP001189143">
    <property type="component" value="Unassembled WGS sequence"/>
</dbReference>
<sequence length="60" mass="7256">MKKKLNITLDPDIFEEFCKYAARYGTSISSWIEVKMKEFIEEEKEIEELRKEIRARKGTR</sequence>
<gene>
    <name evidence="1" type="ORF">CNEO2_100123</name>
</gene>